<dbReference type="PROSITE" id="PS51462">
    <property type="entry name" value="NUDIX"/>
    <property type="match status" value="1"/>
</dbReference>
<dbReference type="PANTHER" id="PTHR11078:SF3">
    <property type="entry name" value="ANTITERMINATION NUSB DOMAIN-CONTAINING PROTEIN"/>
    <property type="match status" value="1"/>
</dbReference>
<dbReference type="SUPFAM" id="SSF55811">
    <property type="entry name" value="Nudix"/>
    <property type="match status" value="1"/>
</dbReference>
<dbReference type="STRING" id="1801766.A2997_01250"/>
<dbReference type="InterPro" id="IPR000086">
    <property type="entry name" value="NUDIX_hydrolase_dom"/>
</dbReference>
<dbReference type="GO" id="GO:0006353">
    <property type="term" value="P:DNA-templated transcription termination"/>
    <property type="evidence" value="ECO:0007669"/>
    <property type="project" value="UniProtKB-UniRule"/>
</dbReference>
<dbReference type="InterPro" id="IPR006027">
    <property type="entry name" value="NusB_RsmB_TIM44"/>
</dbReference>
<evidence type="ECO:0000256" key="2">
    <source>
        <dbReference type="ARBA" id="ARBA00022801"/>
    </source>
</evidence>
<keyword evidence="3 7" id="KW-0889">Transcription antitermination</keyword>
<dbReference type="GO" id="GO:0005829">
    <property type="term" value="C:cytosol"/>
    <property type="evidence" value="ECO:0007669"/>
    <property type="project" value="TreeGrafter"/>
</dbReference>
<keyword evidence="5 7" id="KW-0805">Transcription regulation</keyword>
<dbReference type="Pfam" id="PF01029">
    <property type="entry name" value="NusB"/>
    <property type="match status" value="1"/>
</dbReference>
<evidence type="ECO:0000256" key="6">
    <source>
        <dbReference type="ARBA" id="ARBA00023163"/>
    </source>
</evidence>
<dbReference type="Gene3D" id="3.90.79.10">
    <property type="entry name" value="Nucleoside Triphosphate Pyrophosphohydrolase"/>
    <property type="match status" value="1"/>
</dbReference>
<dbReference type="PROSITE" id="PS00893">
    <property type="entry name" value="NUDIX_BOX"/>
    <property type="match status" value="1"/>
</dbReference>
<dbReference type="Gene3D" id="1.10.940.10">
    <property type="entry name" value="NusB-like"/>
    <property type="match status" value="1"/>
</dbReference>
<dbReference type="EMBL" id="MFUQ01000003">
    <property type="protein sequence ID" value="OGI84108.1"/>
    <property type="molecule type" value="Genomic_DNA"/>
</dbReference>
<dbReference type="NCBIfam" id="TIGR01951">
    <property type="entry name" value="nusB"/>
    <property type="match status" value="1"/>
</dbReference>
<comment type="similarity">
    <text evidence="1 7">Belongs to the NusB family.</text>
</comment>
<evidence type="ECO:0000259" key="8">
    <source>
        <dbReference type="PROSITE" id="PS51462"/>
    </source>
</evidence>
<evidence type="ECO:0000313" key="9">
    <source>
        <dbReference type="EMBL" id="OGI84108.1"/>
    </source>
</evidence>
<dbReference type="SUPFAM" id="SSF48013">
    <property type="entry name" value="NusB-like"/>
    <property type="match status" value="1"/>
</dbReference>
<dbReference type="InterPro" id="IPR020084">
    <property type="entry name" value="NUDIX_hydrolase_CS"/>
</dbReference>
<dbReference type="PANTHER" id="PTHR11078">
    <property type="entry name" value="N UTILIZATION SUBSTANCE PROTEIN B-RELATED"/>
    <property type="match status" value="1"/>
</dbReference>
<comment type="caution">
    <text evidence="9">The sequence shown here is derived from an EMBL/GenBank/DDBJ whole genome shotgun (WGS) entry which is preliminary data.</text>
</comment>
<proteinExistence type="inferred from homology"/>
<dbReference type="GO" id="GO:0031564">
    <property type="term" value="P:transcription antitermination"/>
    <property type="evidence" value="ECO:0007669"/>
    <property type="project" value="UniProtKB-KW"/>
</dbReference>
<sequence length="299" mass="33521">MANRHLARSVVMQTLFAFDFNPSLESSAQDILEYNIQEFAPGIENQQFIMNLLIGVIGKKSIIDEVIQKAAPEWPIDKINAVDRNILRLGLYELLFGDHSNVPPKVAINEAIELAKSFGGESSSRFVNGVLGAVYKEIGEPGKEQLSKRKIPKEISYDEMPIEKKAGAIVYSLHEGQYYLAMLHDVFGFWTLSKGGIEDNETPENAAIREIKEEMNLDIKIVDKLGESEYVANHPEKGKIRKQVHYFLAESEYTPVTLGKSGGLDDAKWFPLTDVAELRMYENITNFVAIAAEKLLGNK</sequence>
<keyword evidence="6 7" id="KW-0804">Transcription</keyword>
<name>A0A1F6WQE2_9BACT</name>
<dbReference type="InterPro" id="IPR035926">
    <property type="entry name" value="NusB-like_sf"/>
</dbReference>
<reference evidence="9 10" key="1">
    <citation type="journal article" date="2016" name="Nat. Commun.">
        <title>Thousands of microbial genomes shed light on interconnected biogeochemical processes in an aquifer system.</title>
        <authorList>
            <person name="Anantharaman K."/>
            <person name="Brown C.T."/>
            <person name="Hug L.A."/>
            <person name="Sharon I."/>
            <person name="Castelle C.J."/>
            <person name="Probst A.J."/>
            <person name="Thomas B.C."/>
            <person name="Singh A."/>
            <person name="Wilkins M.J."/>
            <person name="Karaoz U."/>
            <person name="Brodie E.L."/>
            <person name="Williams K.H."/>
            <person name="Hubbard S.S."/>
            <person name="Banfield J.F."/>
        </authorList>
    </citation>
    <scope>NUCLEOTIDE SEQUENCE [LARGE SCALE GENOMIC DNA]</scope>
</reference>
<keyword evidence="4 7" id="KW-0694">RNA-binding</keyword>
<dbReference type="InterPro" id="IPR011605">
    <property type="entry name" value="NusB_fam"/>
</dbReference>
<organism evidence="9 10">
    <name type="scientific">Candidatus Nomurabacteria bacterium RIFCSPLOWO2_01_FULL_36_10b</name>
    <dbReference type="NCBI Taxonomy" id="1801766"/>
    <lineage>
        <taxon>Bacteria</taxon>
        <taxon>Candidatus Nomuraibacteriota</taxon>
    </lineage>
</organism>
<dbReference type="Proteomes" id="UP000179448">
    <property type="component" value="Unassembled WGS sequence"/>
</dbReference>
<dbReference type="AlphaFoldDB" id="A0A1F6WQE2"/>
<dbReference type="GO" id="GO:0016787">
    <property type="term" value="F:hydrolase activity"/>
    <property type="evidence" value="ECO:0007669"/>
    <property type="project" value="UniProtKB-KW"/>
</dbReference>
<dbReference type="Pfam" id="PF00293">
    <property type="entry name" value="NUDIX"/>
    <property type="match status" value="1"/>
</dbReference>
<comment type="function">
    <text evidence="7">Involved in transcription antitermination. Required for transcription of ribosomal RNA (rRNA) genes. Binds specifically to the boxA antiterminator sequence of the ribosomal RNA (rrn) operons.</text>
</comment>
<evidence type="ECO:0000256" key="5">
    <source>
        <dbReference type="ARBA" id="ARBA00023015"/>
    </source>
</evidence>
<dbReference type="InterPro" id="IPR015797">
    <property type="entry name" value="NUDIX_hydrolase-like_dom_sf"/>
</dbReference>
<evidence type="ECO:0000256" key="4">
    <source>
        <dbReference type="ARBA" id="ARBA00022884"/>
    </source>
</evidence>
<dbReference type="GO" id="GO:0003723">
    <property type="term" value="F:RNA binding"/>
    <property type="evidence" value="ECO:0007669"/>
    <property type="project" value="UniProtKB-UniRule"/>
</dbReference>
<accession>A0A1F6WQE2</accession>
<evidence type="ECO:0000256" key="1">
    <source>
        <dbReference type="ARBA" id="ARBA00005952"/>
    </source>
</evidence>
<feature type="domain" description="Nudix hydrolase" evidence="8">
    <location>
        <begin position="161"/>
        <end position="294"/>
    </location>
</feature>
<keyword evidence="2" id="KW-0378">Hydrolase</keyword>
<dbReference type="HAMAP" id="MF_00073">
    <property type="entry name" value="NusB"/>
    <property type="match status" value="1"/>
</dbReference>
<evidence type="ECO:0000256" key="7">
    <source>
        <dbReference type="HAMAP-Rule" id="MF_00073"/>
    </source>
</evidence>
<protein>
    <recommendedName>
        <fullName evidence="7">Transcription antitermination protein NusB</fullName>
    </recommendedName>
    <alternativeName>
        <fullName evidence="7">Antitermination factor NusB</fullName>
    </alternativeName>
</protein>
<evidence type="ECO:0000313" key="10">
    <source>
        <dbReference type="Proteomes" id="UP000179448"/>
    </source>
</evidence>
<evidence type="ECO:0000256" key="3">
    <source>
        <dbReference type="ARBA" id="ARBA00022814"/>
    </source>
</evidence>
<gene>
    <name evidence="7" type="primary">nusB</name>
    <name evidence="9" type="ORF">A2997_01250</name>
</gene>